<sequence>MKISQSALLVSSIFPGASAYKKLLRGSQSDAETRIIGGGEANADEYPYAVSLSDSIFGHFCGGSMIGPDVVLSAAHCAMGGAYDIIVGRHALNSTEGEVIAVKAEVPHPEYGTTGDYDIMLIFLSEIVTHDVEFVKLDSSIELSNEILETNSSQLTVIGWGVTDTAFAFESSNELMEVDVNLITNEVCEQSSGTIDGMEMSYHDMITESMLCAMDFGKDSCQGDSGGPLVLKSGQGADVQVGVVSWGYGCAHQDFPGVYSRVSSAYTWIREVTCRRSVSPPADFDCDKLELSPTESPITNNNSWTYYPTYDWGTYPPTNSPSPKTSPRPSACTDNFPNWVNSYGNGCDWYEQNDLPGCEYYGTLFEGEMGTAIDHCCYCFSNREDGFLNEVANGEGVISIDISLDISNEDVQSALEDLADLILANDTSIGDEEEISIEVVQSAIKDSAEGFTSKDKVYVAVSEEGVPKGADPLFDR</sequence>
<protein>
    <recommendedName>
        <fullName evidence="5">Peptidase S1 domain-containing protein</fullName>
    </recommendedName>
</protein>
<evidence type="ECO:0000313" key="7">
    <source>
        <dbReference type="Proteomes" id="UP001530377"/>
    </source>
</evidence>
<dbReference type="PANTHER" id="PTHR24276:SF91">
    <property type="entry name" value="AT26814P-RELATED"/>
    <property type="match status" value="1"/>
</dbReference>
<dbReference type="PRINTS" id="PR00722">
    <property type="entry name" value="CHYMOTRYPSIN"/>
</dbReference>
<dbReference type="AlphaFoldDB" id="A0ABD3RY09"/>
<dbReference type="FunFam" id="2.40.10.10:FF:000002">
    <property type="entry name" value="Transmembrane protease serine"/>
    <property type="match status" value="1"/>
</dbReference>
<dbReference type="CDD" id="cd00190">
    <property type="entry name" value="Tryp_SPc"/>
    <property type="match status" value="1"/>
</dbReference>
<evidence type="ECO:0000256" key="2">
    <source>
        <dbReference type="ARBA" id="ARBA00023026"/>
    </source>
</evidence>
<organism evidence="6 7">
    <name type="scientific">Cyclostephanos tholiformis</name>
    <dbReference type="NCBI Taxonomy" id="382380"/>
    <lineage>
        <taxon>Eukaryota</taxon>
        <taxon>Sar</taxon>
        <taxon>Stramenopiles</taxon>
        <taxon>Ochrophyta</taxon>
        <taxon>Bacillariophyta</taxon>
        <taxon>Coscinodiscophyceae</taxon>
        <taxon>Thalassiosirophycidae</taxon>
        <taxon>Stephanodiscales</taxon>
        <taxon>Stephanodiscaceae</taxon>
        <taxon>Cyclostephanos</taxon>
    </lineage>
</organism>
<gene>
    <name evidence="6" type="ORF">ACHAXA_009928</name>
</gene>
<evidence type="ECO:0000259" key="5">
    <source>
        <dbReference type="PROSITE" id="PS50240"/>
    </source>
</evidence>
<dbReference type="Proteomes" id="UP001530377">
    <property type="component" value="Unassembled WGS sequence"/>
</dbReference>
<proteinExistence type="inferred from homology"/>
<dbReference type="PROSITE" id="PS00134">
    <property type="entry name" value="TRYPSIN_HIS"/>
    <property type="match status" value="1"/>
</dbReference>
<dbReference type="InterPro" id="IPR050430">
    <property type="entry name" value="Peptidase_S1"/>
</dbReference>
<keyword evidence="2" id="KW-0843">Virulence</keyword>
<keyword evidence="3" id="KW-1015">Disulfide bond</keyword>
<dbReference type="Gene3D" id="2.40.10.10">
    <property type="entry name" value="Trypsin-like serine proteases"/>
    <property type="match status" value="1"/>
</dbReference>
<evidence type="ECO:0000256" key="3">
    <source>
        <dbReference type="ARBA" id="ARBA00023157"/>
    </source>
</evidence>
<dbReference type="PROSITE" id="PS50240">
    <property type="entry name" value="TRYPSIN_DOM"/>
    <property type="match status" value="1"/>
</dbReference>
<dbReference type="InterPro" id="IPR009003">
    <property type="entry name" value="Peptidase_S1_PA"/>
</dbReference>
<dbReference type="GO" id="GO:0008236">
    <property type="term" value="F:serine-type peptidase activity"/>
    <property type="evidence" value="ECO:0007669"/>
    <property type="project" value="UniProtKB-KW"/>
</dbReference>
<dbReference type="SMART" id="SM00020">
    <property type="entry name" value="Tryp_SPc"/>
    <property type="match status" value="1"/>
</dbReference>
<dbReference type="SUPFAM" id="SSF50494">
    <property type="entry name" value="Trypsin-like serine proteases"/>
    <property type="match status" value="1"/>
</dbReference>
<dbReference type="PANTHER" id="PTHR24276">
    <property type="entry name" value="POLYSERASE-RELATED"/>
    <property type="match status" value="1"/>
</dbReference>
<dbReference type="InterPro" id="IPR033116">
    <property type="entry name" value="TRYPSIN_SER"/>
</dbReference>
<dbReference type="PROSITE" id="PS00135">
    <property type="entry name" value="TRYPSIN_SER"/>
    <property type="match status" value="1"/>
</dbReference>
<keyword evidence="4" id="KW-0645">Protease</keyword>
<accession>A0ABD3RY09</accession>
<evidence type="ECO:0000256" key="4">
    <source>
        <dbReference type="RuleBase" id="RU363034"/>
    </source>
</evidence>
<evidence type="ECO:0000256" key="1">
    <source>
        <dbReference type="ARBA" id="ARBA00007664"/>
    </source>
</evidence>
<dbReference type="EMBL" id="JALLPB020000119">
    <property type="protein sequence ID" value="KAL3817097.1"/>
    <property type="molecule type" value="Genomic_DNA"/>
</dbReference>
<feature type="domain" description="Peptidase S1" evidence="5">
    <location>
        <begin position="35"/>
        <end position="274"/>
    </location>
</feature>
<keyword evidence="4" id="KW-0720">Serine protease</keyword>
<reference evidence="6 7" key="1">
    <citation type="submission" date="2024-10" db="EMBL/GenBank/DDBJ databases">
        <title>Updated reference genomes for cyclostephanoid diatoms.</title>
        <authorList>
            <person name="Roberts W.R."/>
            <person name="Alverson A.J."/>
        </authorList>
    </citation>
    <scope>NUCLEOTIDE SEQUENCE [LARGE SCALE GENOMIC DNA]</scope>
    <source>
        <strain evidence="6 7">AJA228-03</strain>
    </source>
</reference>
<keyword evidence="7" id="KW-1185">Reference proteome</keyword>
<dbReference type="InterPro" id="IPR001314">
    <property type="entry name" value="Peptidase_S1A"/>
</dbReference>
<dbReference type="InterPro" id="IPR001254">
    <property type="entry name" value="Trypsin_dom"/>
</dbReference>
<evidence type="ECO:0000313" key="6">
    <source>
        <dbReference type="EMBL" id="KAL3817097.1"/>
    </source>
</evidence>
<name>A0ABD3RY09_9STRA</name>
<dbReference type="InterPro" id="IPR043504">
    <property type="entry name" value="Peptidase_S1_PA_chymotrypsin"/>
</dbReference>
<dbReference type="InterPro" id="IPR018114">
    <property type="entry name" value="TRYPSIN_HIS"/>
</dbReference>
<comment type="similarity">
    <text evidence="1">Belongs to the peptidase S1 family.</text>
</comment>
<dbReference type="GO" id="GO:0006508">
    <property type="term" value="P:proteolysis"/>
    <property type="evidence" value="ECO:0007669"/>
    <property type="project" value="UniProtKB-KW"/>
</dbReference>
<keyword evidence="4" id="KW-0378">Hydrolase</keyword>
<comment type="caution">
    <text evidence="6">The sequence shown here is derived from an EMBL/GenBank/DDBJ whole genome shotgun (WGS) entry which is preliminary data.</text>
</comment>
<dbReference type="Pfam" id="PF00089">
    <property type="entry name" value="Trypsin"/>
    <property type="match status" value="1"/>
</dbReference>